<keyword evidence="2 4" id="KW-0863">Zinc-finger</keyword>
<dbReference type="Gene3D" id="4.10.1000.10">
    <property type="entry name" value="Zinc finger, CCCH-type"/>
    <property type="match status" value="1"/>
</dbReference>
<dbReference type="InterPro" id="IPR036855">
    <property type="entry name" value="Znf_CCCH_sf"/>
</dbReference>
<evidence type="ECO:0000256" key="2">
    <source>
        <dbReference type="ARBA" id="ARBA00022771"/>
    </source>
</evidence>
<dbReference type="PROSITE" id="PS50103">
    <property type="entry name" value="ZF_C3H1"/>
    <property type="match status" value="1"/>
</dbReference>
<name>A0ABR2LXA4_9ASPA</name>
<dbReference type="EMBL" id="JBBWWR010000014">
    <property type="protein sequence ID" value="KAK8953499.1"/>
    <property type="molecule type" value="Genomic_DNA"/>
</dbReference>
<dbReference type="InterPro" id="IPR000571">
    <property type="entry name" value="Znf_CCCH"/>
</dbReference>
<feature type="region of interest" description="Disordered" evidence="5">
    <location>
        <begin position="69"/>
        <end position="88"/>
    </location>
</feature>
<dbReference type="Proteomes" id="UP001412067">
    <property type="component" value="Unassembled WGS sequence"/>
</dbReference>
<evidence type="ECO:0000313" key="7">
    <source>
        <dbReference type="EMBL" id="KAK8953499.1"/>
    </source>
</evidence>
<proteinExistence type="predicted"/>
<reference evidence="7 8" key="1">
    <citation type="journal article" date="2022" name="Nat. Plants">
        <title>Genomes of leafy and leafless Platanthera orchids illuminate the evolution of mycoheterotrophy.</title>
        <authorList>
            <person name="Li M.H."/>
            <person name="Liu K.W."/>
            <person name="Li Z."/>
            <person name="Lu H.C."/>
            <person name="Ye Q.L."/>
            <person name="Zhang D."/>
            <person name="Wang J.Y."/>
            <person name="Li Y.F."/>
            <person name="Zhong Z.M."/>
            <person name="Liu X."/>
            <person name="Yu X."/>
            <person name="Liu D.K."/>
            <person name="Tu X.D."/>
            <person name="Liu B."/>
            <person name="Hao Y."/>
            <person name="Liao X.Y."/>
            <person name="Jiang Y.T."/>
            <person name="Sun W.H."/>
            <person name="Chen J."/>
            <person name="Chen Y.Q."/>
            <person name="Ai Y."/>
            <person name="Zhai J.W."/>
            <person name="Wu S.S."/>
            <person name="Zhou Z."/>
            <person name="Hsiao Y.Y."/>
            <person name="Wu W.L."/>
            <person name="Chen Y.Y."/>
            <person name="Lin Y.F."/>
            <person name="Hsu J.L."/>
            <person name="Li C.Y."/>
            <person name="Wang Z.W."/>
            <person name="Zhao X."/>
            <person name="Zhong W.Y."/>
            <person name="Ma X.K."/>
            <person name="Ma L."/>
            <person name="Huang J."/>
            <person name="Chen G.Z."/>
            <person name="Huang M.Z."/>
            <person name="Huang L."/>
            <person name="Peng D.H."/>
            <person name="Luo Y.B."/>
            <person name="Zou S.Q."/>
            <person name="Chen S.P."/>
            <person name="Lan S."/>
            <person name="Tsai W.C."/>
            <person name="Van de Peer Y."/>
            <person name="Liu Z.J."/>
        </authorList>
    </citation>
    <scope>NUCLEOTIDE SEQUENCE [LARGE SCALE GENOMIC DNA]</scope>
    <source>
        <strain evidence="7">Lor288</strain>
    </source>
</reference>
<keyword evidence="8" id="KW-1185">Reference proteome</keyword>
<evidence type="ECO:0000256" key="5">
    <source>
        <dbReference type="SAM" id="MobiDB-lite"/>
    </source>
</evidence>
<protein>
    <submittedName>
        <fullName evidence="7">Zinc finger CCCH domain-containing protein 14</fullName>
    </submittedName>
</protein>
<evidence type="ECO:0000259" key="6">
    <source>
        <dbReference type="PROSITE" id="PS50103"/>
    </source>
</evidence>
<keyword evidence="3 4" id="KW-0862">Zinc</keyword>
<comment type="caution">
    <text evidence="7">The sequence shown here is derived from an EMBL/GenBank/DDBJ whole genome shotgun (WGS) entry which is preliminary data.</text>
</comment>
<gene>
    <name evidence="7" type="ORF">KSP40_PGU011200</name>
</gene>
<evidence type="ECO:0000313" key="8">
    <source>
        <dbReference type="Proteomes" id="UP001412067"/>
    </source>
</evidence>
<keyword evidence="1 4" id="KW-0479">Metal-binding</keyword>
<evidence type="ECO:0000256" key="1">
    <source>
        <dbReference type="ARBA" id="ARBA00022723"/>
    </source>
</evidence>
<feature type="compositionally biased region" description="Gly residues" evidence="5">
    <location>
        <begin position="78"/>
        <end position="88"/>
    </location>
</feature>
<feature type="region of interest" description="Disordered" evidence="5">
    <location>
        <begin position="1"/>
        <end position="63"/>
    </location>
</feature>
<evidence type="ECO:0000256" key="3">
    <source>
        <dbReference type="ARBA" id="ARBA00022833"/>
    </source>
</evidence>
<feature type="zinc finger region" description="C3H1-type" evidence="4">
    <location>
        <begin position="92"/>
        <end position="119"/>
    </location>
</feature>
<sequence>MGEEIHGSSPPLAGSEGRRAGIGRQRLDERGLLYPAGGGLDLDRRKTPELQEAGGGPWIGSATGAAVAPVKEPPAAGSGYGSAHGHGGGAHNFKTKMCEKFAKGIYTFGERCHFTHGPNDLLRKGAAA</sequence>
<feature type="domain" description="C3H1-type" evidence="6">
    <location>
        <begin position="92"/>
        <end position="119"/>
    </location>
</feature>
<dbReference type="SUPFAM" id="SSF90229">
    <property type="entry name" value="CCCH zinc finger"/>
    <property type="match status" value="1"/>
</dbReference>
<accession>A0ABR2LXA4</accession>
<organism evidence="7 8">
    <name type="scientific">Platanthera guangdongensis</name>
    <dbReference type="NCBI Taxonomy" id="2320717"/>
    <lineage>
        <taxon>Eukaryota</taxon>
        <taxon>Viridiplantae</taxon>
        <taxon>Streptophyta</taxon>
        <taxon>Embryophyta</taxon>
        <taxon>Tracheophyta</taxon>
        <taxon>Spermatophyta</taxon>
        <taxon>Magnoliopsida</taxon>
        <taxon>Liliopsida</taxon>
        <taxon>Asparagales</taxon>
        <taxon>Orchidaceae</taxon>
        <taxon>Orchidoideae</taxon>
        <taxon>Orchideae</taxon>
        <taxon>Orchidinae</taxon>
        <taxon>Platanthera</taxon>
    </lineage>
</organism>
<evidence type="ECO:0000256" key="4">
    <source>
        <dbReference type="PROSITE-ProRule" id="PRU00723"/>
    </source>
</evidence>